<feature type="chain" id="PRO_5025339702" evidence="1">
    <location>
        <begin position="16"/>
        <end position="165"/>
    </location>
</feature>
<accession>A0A6A6T4K8</accession>
<proteinExistence type="predicted"/>
<evidence type="ECO:0000313" key="2">
    <source>
        <dbReference type="EMBL" id="KAF2653843.1"/>
    </source>
</evidence>
<gene>
    <name evidence="2" type="ORF">K491DRAFT_694375</name>
</gene>
<keyword evidence="3" id="KW-1185">Reference proteome</keyword>
<organism evidence="2 3">
    <name type="scientific">Lophiostoma macrostomum CBS 122681</name>
    <dbReference type="NCBI Taxonomy" id="1314788"/>
    <lineage>
        <taxon>Eukaryota</taxon>
        <taxon>Fungi</taxon>
        <taxon>Dikarya</taxon>
        <taxon>Ascomycota</taxon>
        <taxon>Pezizomycotina</taxon>
        <taxon>Dothideomycetes</taxon>
        <taxon>Pleosporomycetidae</taxon>
        <taxon>Pleosporales</taxon>
        <taxon>Lophiostomataceae</taxon>
        <taxon>Lophiostoma</taxon>
    </lineage>
</organism>
<sequence length="165" mass="18344">MKLLTLFAFVVTTAAVALPEVSVTANGTEVASTQDKGVCSFQLSWRQTCRNGYPQSSVELPGFHNPDGLEHYPYKKVGSDVGQNGNHRWTLNGVLASPFVVREYDDPLRLVFEYQGCFWATNQGNGCGRCDVGDWAANWKYGACYFSVKEGGWRTCEMNCYIDCV</sequence>
<dbReference type="Proteomes" id="UP000799324">
    <property type="component" value="Unassembled WGS sequence"/>
</dbReference>
<name>A0A6A6T4K8_9PLEO</name>
<evidence type="ECO:0000256" key="1">
    <source>
        <dbReference type="SAM" id="SignalP"/>
    </source>
</evidence>
<dbReference type="EMBL" id="MU004374">
    <property type="protein sequence ID" value="KAF2653843.1"/>
    <property type="molecule type" value="Genomic_DNA"/>
</dbReference>
<keyword evidence="1" id="KW-0732">Signal</keyword>
<dbReference type="AlphaFoldDB" id="A0A6A6T4K8"/>
<protein>
    <submittedName>
        <fullName evidence="2">Uncharacterized protein</fullName>
    </submittedName>
</protein>
<evidence type="ECO:0000313" key="3">
    <source>
        <dbReference type="Proteomes" id="UP000799324"/>
    </source>
</evidence>
<feature type="signal peptide" evidence="1">
    <location>
        <begin position="1"/>
        <end position="15"/>
    </location>
</feature>
<reference evidence="2" key="1">
    <citation type="journal article" date="2020" name="Stud. Mycol.">
        <title>101 Dothideomycetes genomes: a test case for predicting lifestyles and emergence of pathogens.</title>
        <authorList>
            <person name="Haridas S."/>
            <person name="Albert R."/>
            <person name="Binder M."/>
            <person name="Bloem J."/>
            <person name="Labutti K."/>
            <person name="Salamov A."/>
            <person name="Andreopoulos B."/>
            <person name="Baker S."/>
            <person name="Barry K."/>
            <person name="Bills G."/>
            <person name="Bluhm B."/>
            <person name="Cannon C."/>
            <person name="Castanera R."/>
            <person name="Culley D."/>
            <person name="Daum C."/>
            <person name="Ezra D."/>
            <person name="Gonzalez J."/>
            <person name="Henrissat B."/>
            <person name="Kuo A."/>
            <person name="Liang C."/>
            <person name="Lipzen A."/>
            <person name="Lutzoni F."/>
            <person name="Magnuson J."/>
            <person name="Mondo S."/>
            <person name="Nolan M."/>
            <person name="Ohm R."/>
            <person name="Pangilinan J."/>
            <person name="Park H.-J."/>
            <person name="Ramirez L."/>
            <person name="Alfaro M."/>
            <person name="Sun H."/>
            <person name="Tritt A."/>
            <person name="Yoshinaga Y."/>
            <person name="Zwiers L.-H."/>
            <person name="Turgeon B."/>
            <person name="Goodwin S."/>
            <person name="Spatafora J."/>
            <person name="Crous P."/>
            <person name="Grigoriev I."/>
        </authorList>
    </citation>
    <scope>NUCLEOTIDE SEQUENCE</scope>
    <source>
        <strain evidence="2">CBS 122681</strain>
    </source>
</reference>